<dbReference type="GeneID" id="34622483"/>
<dbReference type="InterPro" id="IPR048738">
    <property type="entry name" value="CEP104_Znf"/>
</dbReference>
<feature type="domain" description="Centrosomal protein CEP104 Zn finger" evidence="2">
    <location>
        <begin position="252"/>
        <end position="303"/>
    </location>
</feature>
<gene>
    <name evidence="4" type="primary">LOC34622483</name>
</gene>
<dbReference type="OrthoDB" id="354686at2759"/>
<reference evidence="4" key="1">
    <citation type="submission" date="2025-08" db="UniProtKB">
        <authorList>
            <consortium name="RefSeq"/>
        </authorList>
    </citation>
    <scope>IDENTIFICATION</scope>
</reference>
<dbReference type="AlphaFoldDB" id="A0A6P6RWF1"/>
<protein>
    <submittedName>
        <fullName evidence="4">Uncharacterized protein LOC34622483</fullName>
    </submittedName>
</protein>
<feature type="region of interest" description="Disordered" evidence="1">
    <location>
        <begin position="380"/>
        <end position="415"/>
    </location>
</feature>
<evidence type="ECO:0000313" key="4">
    <source>
        <dbReference type="RefSeq" id="XP_026191829.1"/>
    </source>
</evidence>
<dbReference type="Pfam" id="PF21039">
    <property type="entry name" value="CEP104_ZnF"/>
    <property type="match status" value="1"/>
</dbReference>
<organism evidence="3 4">
    <name type="scientific">Cyclospora cayetanensis</name>
    <dbReference type="NCBI Taxonomy" id="88456"/>
    <lineage>
        <taxon>Eukaryota</taxon>
        <taxon>Sar</taxon>
        <taxon>Alveolata</taxon>
        <taxon>Apicomplexa</taxon>
        <taxon>Conoidasida</taxon>
        <taxon>Coccidia</taxon>
        <taxon>Eucoccidiorida</taxon>
        <taxon>Eimeriorina</taxon>
        <taxon>Eimeriidae</taxon>
        <taxon>Cyclospora</taxon>
    </lineage>
</organism>
<feature type="compositionally biased region" description="Polar residues" evidence="1">
    <location>
        <begin position="399"/>
        <end position="415"/>
    </location>
</feature>
<evidence type="ECO:0000259" key="2">
    <source>
        <dbReference type="Pfam" id="PF21039"/>
    </source>
</evidence>
<accession>A0A6P6RWF1</accession>
<sequence length="415" mass="44212">MPIPCICEKARGGAHGAHAAVAGRRAATAAFAIALRAAFADKTLKVETFHAEGLTVLLVAAQILESLIDELTVPDAYFHSPLFMEVLDNVCLCVTSGFSERAQQLLLRLCVRRGLGEPICARGFAFLGASAAAEQQELAALSAEAVTTNTAAFKPDNSRRHGVALRNRSRLVWLGLLQHIVSTHGINHATSSRSSPTSGGSHLAESHLQTLKVLTSLGSPEVRTATAALASCLPQPAQTASSYSNASKALPMCLFCLLRSSSLVGSGMDEHFSEACPCLALCSHCSTVLERRSLGQDEVVACRGLGLPWAALYARDGPVNFVAGHTLCCSVAFLNFFAAGMCSAPPDTEHGYCMYCDACLGPQLEVWRHHLLHCCDKNPRNRKHQQQGEASAAVDAGNPEQTNEECAQLQHQKQG</sequence>
<evidence type="ECO:0000313" key="3">
    <source>
        <dbReference type="Proteomes" id="UP000515125"/>
    </source>
</evidence>
<evidence type="ECO:0000256" key="1">
    <source>
        <dbReference type="SAM" id="MobiDB-lite"/>
    </source>
</evidence>
<dbReference type="RefSeq" id="XP_026191829.1">
    <property type="nucleotide sequence ID" value="XM_026336044.1"/>
</dbReference>
<dbReference type="Proteomes" id="UP000515125">
    <property type="component" value="Unplaced"/>
</dbReference>
<keyword evidence="3" id="KW-1185">Reference proteome</keyword>
<proteinExistence type="predicted"/>
<name>A0A6P6RWF1_9EIME</name>